<evidence type="ECO:0000256" key="1">
    <source>
        <dbReference type="ARBA" id="ARBA00022723"/>
    </source>
</evidence>
<dbReference type="EMBL" id="PGCJ01000020">
    <property type="protein sequence ID" value="PLW56451.1"/>
    <property type="molecule type" value="Genomic_DNA"/>
</dbReference>
<dbReference type="Proteomes" id="UP000235388">
    <property type="component" value="Unassembled WGS sequence"/>
</dbReference>
<keyword evidence="6" id="KW-1185">Reference proteome</keyword>
<dbReference type="SUPFAM" id="SSF53098">
    <property type="entry name" value="Ribonuclease H-like"/>
    <property type="match status" value="1"/>
</dbReference>
<dbReference type="PANTHER" id="PTHR42648">
    <property type="entry name" value="TRANSPOSASE, PUTATIVE-RELATED"/>
    <property type="match status" value="1"/>
</dbReference>
<dbReference type="GO" id="GO:0016787">
    <property type="term" value="F:hydrolase activity"/>
    <property type="evidence" value="ECO:0007669"/>
    <property type="project" value="UniProtKB-KW"/>
</dbReference>
<proteinExistence type="predicted"/>
<keyword evidence="2" id="KW-0378">Hydrolase</keyword>
<dbReference type="OrthoDB" id="2787706at2759"/>
<dbReference type="STRING" id="200324.A0A2N5W2I6"/>
<gene>
    <name evidence="5" type="ORF">PCANC_04875</name>
</gene>
<dbReference type="InterPro" id="IPR012337">
    <property type="entry name" value="RNaseH-like_sf"/>
</dbReference>
<name>A0A2N5W2I6_9BASI</name>
<dbReference type="InterPro" id="IPR039537">
    <property type="entry name" value="Retrotran_Ty1/copia-like"/>
</dbReference>
<dbReference type="Gene3D" id="3.30.420.10">
    <property type="entry name" value="Ribonuclease H-like superfamily/Ribonuclease H"/>
    <property type="match status" value="1"/>
</dbReference>
<dbReference type="AlphaFoldDB" id="A0A2N5W2I6"/>
<comment type="caution">
    <text evidence="5">The sequence shown here is derived from an EMBL/GenBank/DDBJ whole genome shotgun (WGS) entry which is preliminary data.</text>
</comment>
<protein>
    <recommendedName>
        <fullName evidence="4">Reverse transcriptase Ty1/copia-type domain-containing protein</fullName>
    </recommendedName>
</protein>
<organism evidence="5 6">
    <name type="scientific">Puccinia coronata f. sp. avenae</name>
    <dbReference type="NCBI Taxonomy" id="200324"/>
    <lineage>
        <taxon>Eukaryota</taxon>
        <taxon>Fungi</taxon>
        <taxon>Dikarya</taxon>
        <taxon>Basidiomycota</taxon>
        <taxon>Pucciniomycotina</taxon>
        <taxon>Pucciniomycetes</taxon>
        <taxon>Pucciniales</taxon>
        <taxon>Pucciniaceae</taxon>
        <taxon>Puccinia</taxon>
    </lineage>
</organism>
<evidence type="ECO:0000313" key="5">
    <source>
        <dbReference type="EMBL" id="PLW56451.1"/>
    </source>
</evidence>
<feature type="compositionally biased region" description="Polar residues" evidence="3">
    <location>
        <begin position="361"/>
        <end position="371"/>
    </location>
</feature>
<dbReference type="InterPro" id="IPR036397">
    <property type="entry name" value="RNaseH_sf"/>
</dbReference>
<dbReference type="InterPro" id="IPR013103">
    <property type="entry name" value="RVT_2"/>
</dbReference>
<evidence type="ECO:0000256" key="3">
    <source>
        <dbReference type="SAM" id="MobiDB-lite"/>
    </source>
</evidence>
<sequence>MDSGDFYQGFASRTTSSNYALNVREASLELDYHILLGHPSDKYLKILFQLHQIKPTNPQQTARNCKVCIQCKIKRTPHNNPLLTANRPFKTLHMDVLQISPPSKTSLKYILVIIDDYSCFNQIYLMKNKSKSESKILLYINEIVNKMALDWSSPVIVLSELNVLIEPVRDINNMIPFGLKVFVSHKSPSKPSNLVFPYNSPNAITKPLGTLPTAVLETIKSSQKSSRDMPSIRITPVKSMVKSSGQSVPPPNRSPTPDDHCHRSTMPSGPVPSHVSTPLPSPPPPPSTAKGVVSVTTPRGNVGQRRPMLHRSPRPILSATTGFSGSKTAATLAKNWTYVPDTTRPSKEISSTINPKHIVQGSRQANAQQRQPDPIPPAVEDPPEALMLLQFDLPKYVFLTETVTVKKAMNNAAKRRGWEEAMEKEFHSLDNKNTGTLVPPPGGDKVIGGMWLLTHKKNKFGDLLCYKARWVRFGNHQVHMLHYFDTYAVVAQNELFKLLISVAVNCWWAVFQFDVKTVFLYGKINVPVYVSQVESFEQPGKESWVWRLNKLLYGTKQAPGQWRKHLVNTLTKLSFDSSPLDESLFYSPVQSQFIHMHVDKVF</sequence>
<feature type="region of interest" description="Disordered" evidence="3">
    <location>
        <begin position="360"/>
        <end position="381"/>
    </location>
</feature>
<dbReference type="GO" id="GO:0003676">
    <property type="term" value="F:nucleic acid binding"/>
    <property type="evidence" value="ECO:0007669"/>
    <property type="project" value="InterPro"/>
</dbReference>
<dbReference type="PANTHER" id="PTHR42648:SF28">
    <property type="entry name" value="TRANSPOSON-ENCODED PROTEIN WITH RIBONUCLEASE H-LIKE AND RETROVIRUS ZINC FINGER-LIKE DOMAINS"/>
    <property type="match status" value="1"/>
</dbReference>
<reference evidence="5 6" key="1">
    <citation type="submission" date="2017-11" db="EMBL/GenBank/DDBJ databases">
        <title>De novo assembly and phasing of dikaryotic genomes from two isolates of Puccinia coronata f. sp. avenae, the causal agent of oat crown rust.</title>
        <authorList>
            <person name="Miller M.E."/>
            <person name="Zhang Y."/>
            <person name="Omidvar V."/>
            <person name="Sperschneider J."/>
            <person name="Schwessinger B."/>
            <person name="Raley C."/>
            <person name="Palmer J.M."/>
            <person name="Garnica D."/>
            <person name="Upadhyaya N."/>
            <person name="Rathjen J."/>
            <person name="Taylor J.M."/>
            <person name="Park R.F."/>
            <person name="Dodds P.N."/>
            <person name="Hirsch C.D."/>
            <person name="Kianian S.F."/>
            <person name="Figueroa M."/>
        </authorList>
    </citation>
    <scope>NUCLEOTIDE SEQUENCE [LARGE SCALE GENOMIC DNA]</scope>
    <source>
        <strain evidence="5">12NC29</strain>
    </source>
</reference>
<dbReference type="Pfam" id="PF07727">
    <property type="entry name" value="RVT_2"/>
    <property type="match status" value="1"/>
</dbReference>
<accession>A0A2N5W2I6</accession>
<feature type="domain" description="Reverse transcriptase Ty1/copia-type" evidence="4">
    <location>
        <begin position="433"/>
        <end position="588"/>
    </location>
</feature>
<keyword evidence="1" id="KW-0479">Metal-binding</keyword>
<feature type="region of interest" description="Disordered" evidence="3">
    <location>
        <begin position="220"/>
        <end position="309"/>
    </location>
</feature>
<dbReference type="GO" id="GO:0046872">
    <property type="term" value="F:metal ion binding"/>
    <property type="evidence" value="ECO:0007669"/>
    <property type="project" value="UniProtKB-KW"/>
</dbReference>
<evidence type="ECO:0000313" key="6">
    <source>
        <dbReference type="Proteomes" id="UP000235388"/>
    </source>
</evidence>
<evidence type="ECO:0000256" key="2">
    <source>
        <dbReference type="ARBA" id="ARBA00022801"/>
    </source>
</evidence>
<evidence type="ECO:0000259" key="4">
    <source>
        <dbReference type="Pfam" id="PF07727"/>
    </source>
</evidence>